<evidence type="ECO:0000256" key="3">
    <source>
        <dbReference type="ARBA" id="ARBA00022989"/>
    </source>
</evidence>
<dbReference type="AlphaFoldDB" id="A0A8S1EEZ3"/>
<protein>
    <recommendedName>
        <fullName evidence="6">G-protein coupled receptors family 1 profile domain-containing protein</fullName>
    </recommendedName>
</protein>
<gene>
    <name evidence="7" type="ORF">CBOVIS_LOCUS2511</name>
</gene>
<feature type="transmembrane region" description="Helical" evidence="5">
    <location>
        <begin position="69"/>
        <end position="91"/>
    </location>
</feature>
<dbReference type="Gene3D" id="1.20.1070.10">
    <property type="entry name" value="Rhodopsin 7-helix transmembrane proteins"/>
    <property type="match status" value="1"/>
</dbReference>
<dbReference type="OrthoDB" id="5797125at2759"/>
<evidence type="ECO:0000259" key="6">
    <source>
        <dbReference type="PROSITE" id="PS50262"/>
    </source>
</evidence>
<feature type="transmembrane region" description="Helical" evidence="5">
    <location>
        <begin position="164"/>
        <end position="182"/>
    </location>
</feature>
<comment type="caution">
    <text evidence="7">The sequence shown here is derived from an EMBL/GenBank/DDBJ whole genome shotgun (WGS) entry which is preliminary data.</text>
</comment>
<feature type="transmembrane region" description="Helical" evidence="5">
    <location>
        <begin position="281"/>
        <end position="300"/>
    </location>
</feature>
<evidence type="ECO:0000313" key="7">
    <source>
        <dbReference type="EMBL" id="CAB3399379.1"/>
    </source>
</evidence>
<organism evidence="7 8">
    <name type="scientific">Caenorhabditis bovis</name>
    <dbReference type="NCBI Taxonomy" id="2654633"/>
    <lineage>
        <taxon>Eukaryota</taxon>
        <taxon>Metazoa</taxon>
        <taxon>Ecdysozoa</taxon>
        <taxon>Nematoda</taxon>
        <taxon>Chromadorea</taxon>
        <taxon>Rhabditida</taxon>
        <taxon>Rhabditina</taxon>
        <taxon>Rhabditomorpha</taxon>
        <taxon>Rhabditoidea</taxon>
        <taxon>Rhabditidae</taxon>
        <taxon>Peloderinae</taxon>
        <taxon>Caenorhabditis</taxon>
    </lineage>
</organism>
<dbReference type="InterPro" id="IPR017452">
    <property type="entry name" value="GPCR_Rhodpsn_7TM"/>
</dbReference>
<dbReference type="PANTHER" id="PTHR46641">
    <property type="entry name" value="FMRFAMIDE RECEPTOR-RELATED"/>
    <property type="match status" value="1"/>
</dbReference>
<dbReference type="GO" id="GO:0016020">
    <property type="term" value="C:membrane"/>
    <property type="evidence" value="ECO:0007669"/>
    <property type="project" value="UniProtKB-SubCell"/>
</dbReference>
<comment type="subcellular location">
    <subcellularLocation>
        <location evidence="1">Membrane</location>
    </subcellularLocation>
</comment>
<feature type="transmembrane region" description="Helical" evidence="5">
    <location>
        <begin position="36"/>
        <end position="57"/>
    </location>
</feature>
<evidence type="ECO:0000256" key="5">
    <source>
        <dbReference type="SAM" id="Phobius"/>
    </source>
</evidence>
<dbReference type="PANTHER" id="PTHR46641:SF6">
    <property type="entry name" value="G-PROTEIN COUPLED RECEPTORS FAMILY 1 PROFILE DOMAIN-CONTAINING PROTEIN"/>
    <property type="match status" value="1"/>
</dbReference>
<evidence type="ECO:0000256" key="1">
    <source>
        <dbReference type="ARBA" id="ARBA00004370"/>
    </source>
</evidence>
<keyword evidence="2 5" id="KW-0812">Transmembrane</keyword>
<evidence type="ECO:0000256" key="2">
    <source>
        <dbReference type="ARBA" id="ARBA00022692"/>
    </source>
</evidence>
<dbReference type="EMBL" id="CADEPM010000002">
    <property type="protein sequence ID" value="CAB3399379.1"/>
    <property type="molecule type" value="Genomic_DNA"/>
</dbReference>
<proteinExistence type="predicted"/>
<sequence>MSDSFGIVFPSHSLACYHEPRIHDHELYFLLRDLNVYFLLPIAFAGIVLNTCAMIFLYRPPKITSGVFVYLKALLLLDHIMLLTTLGAEFFPQLCDDHHMKNHTFYHICMLERRFLKHTLPRVEVTINSIHVWTIATLSAHRYWKISRPVISRLRDTVSRAHTVLIAMTASVLIFRAPIFLLELEIRNHPQLRINKRIAATEVLSSYRFIYHTILDPLLSNIIPFGWMCVFSLLTLYEIYKSRHNTYQHIAVDRPRTSSVTHPLAGCFPKKAELVRQKQELRATISIVLIILIYLIFHSLKLYTLGRKWQLIIERQCPTRKDYYQSHLSDVLSMTSASINAFKFDDDKKFDYGFDKKLKDGKKFDYGFDKKYMDDKKFDFGFDKKKLNDYFDDDLDEKFFNHKHFHHKYMKWTKHDMKDEKYYKLHC</sequence>
<reference evidence="7 8" key="1">
    <citation type="submission" date="2020-04" db="EMBL/GenBank/DDBJ databases">
        <authorList>
            <person name="Laetsch R D."/>
            <person name="Stevens L."/>
            <person name="Kumar S."/>
            <person name="Blaxter L. M."/>
        </authorList>
    </citation>
    <scope>NUCLEOTIDE SEQUENCE [LARGE SCALE GENOMIC DNA]</scope>
</reference>
<evidence type="ECO:0000313" key="8">
    <source>
        <dbReference type="Proteomes" id="UP000494206"/>
    </source>
</evidence>
<dbReference type="PROSITE" id="PS50262">
    <property type="entry name" value="G_PROTEIN_RECEP_F1_2"/>
    <property type="match status" value="1"/>
</dbReference>
<dbReference type="SUPFAM" id="SSF81321">
    <property type="entry name" value="Family A G protein-coupled receptor-like"/>
    <property type="match status" value="1"/>
</dbReference>
<feature type="domain" description="G-protein coupled receptors family 1 profile" evidence="6">
    <location>
        <begin position="49"/>
        <end position="296"/>
    </location>
</feature>
<dbReference type="Proteomes" id="UP000494206">
    <property type="component" value="Unassembled WGS sequence"/>
</dbReference>
<keyword evidence="3 5" id="KW-1133">Transmembrane helix</keyword>
<name>A0A8S1EEZ3_9PELO</name>
<evidence type="ECO:0000256" key="4">
    <source>
        <dbReference type="ARBA" id="ARBA00023136"/>
    </source>
</evidence>
<keyword evidence="8" id="KW-1185">Reference proteome</keyword>
<accession>A0A8S1EEZ3</accession>
<dbReference type="InterPro" id="IPR052954">
    <property type="entry name" value="GPCR-Ligand_Int"/>
</dbReference>
<feature type="transmembrane region" description="Helical" evidence="5">
    <location>
        <begin position="222"/>
        <end position="240"/>
    </location>
</feature>
<keyword evidence="4 5" id="KW-0472">Membrane</keyword>